<dbReference type="CDD" id="cd00093">
    <property type="entry name" value="HTH_XRE"/>
    <property type="match status" value="1"/>
</dbReference>
<dbReference type="SUPFAM" id="SSF48452">
    <property type="entry name" value="TPR-like"/>
    <property type="match status" value="1"/>
</dbReference>
<dbReference type="InterPro" id="IPR011990">
    <property type="entry name" value="TPR-like_helical_dom_sf"/>
</dbReference>
<dbReference type="SUPFAM" id="SSF47413">
    <property type="entry name" value="lambda repressor-like DNA-binding domains"/>
    <property type="match status" value="1"/>
</dbReference>
<dbReference type="OrthoDB" id="1150409at2"/>
<gene>
    <name evidence="2" type="ORF">HMPREF9104_02866</name>
</gene>
<dbReference type="InterPro" id="IPR010982">
    <property type="entry name" value="Lambda_DNA-bd_dom_sf"/>
</dbReference>
<dbReference type="Proteomes" id="UP000005025">
    <property type="component" value="Unassembled WGS sequence"/>
</dbReference>
<evidence type="ECO:0000313" key="2">
    <source>
        <dbReference type="EMBL" id="EHO48292.1"/>
    </source>
</evidence>
<accession>H1LJQ8</accession>
<sequence>MAMVIIGSKIRKSRKQKGISQVQLAEDICTQATISMIETQNSCTSFEILCKVCDRLGLNVTDVTTNPEYGDKLFSLIDEDMRNHEYRKASKHIKQISFDKLTSKASRGRYSCYLGYINLYIDNDVNEAIYNFHVMLTRYSADDYTFYQAWANLGLGLAYQKLGKRTRSEEFIDVSTQILTKLKSDEKHDFLAIVDLYVKIIDLYIDLKDYQRSIELIMDVSGKLTKGNLIYKLDVLAEQESKCYYAEEKNVQATMKQFTALFIAQLRGNTLLAEKISTNNQAHIIKIVKEEIAKTEGLPTLIQ</sequence>
<feature type="domain" description="HTH cro/C1-type" evidence="1">
    <location>
        <begin position="10"/>
        <end position="63"/>
    </location>
</feature>
<dbReference type="HOGENOM" id="CLU_053304_2_0_9"/>
<evidence type="ECO:0000313" key="3">
    <source>
        <dbReference type="Proteomes" id="UP000005025"/>
    </source>
</evidence>
<dbReference type="SMART" id="SM00530">
    <property type="entry name" value="HTH_XRE"/>
    <property type="match status" value="1"/>
</dbReference>
<name>H1LJQ8_9LACO</name>
<protein>
    <submittedName>
        <fullName evidence="2">DNA-binding helix-turn-helix protein</fullName>
    </submittedName>
</protein>
<proteinExistence type="predicted"/>
<dbReference type="AlphaFoldDB" id="H1LJQ8"/>
<dbReference type="Gene3D" id="1.25.40.10">
    <property type="entry name" value="Tetratricopeptide repeat domain"/>
    <property type="match status" value="1"/>
</dbReference>
<organism evidence="2 3">
    <name type="scientific">Lentilactobacillus kisonensis F0435</name>
    <dbReference type="NCBI Taxonomy" id="797516"/>
    <lineage>
        <taxon>Bacteria</taxon>
        <taxon>Bacillati</taxon>
        <taxon>Bacillota</taxon>
        <taxon>Bacilli</taxon>
        <taxon>Lactobacillales</taxon>
        <taxon>Lactobacillaceae</taxon>
        <taxon>Lentilactobacillus</taxon>
    </lineage>
</organism>
<dbReference type="STRING" id="797516.HMPREF9104_02866"/>
<dbReference type="PATRIC" id="fig|797516.3.peg.2582"/>
<keyword evidence="2" id="KW-0238">DNA-binding</keyword>
<dbReference type="EMBL" id="AGRJ01000238">
    <property type="protein sequence ID" value="EHO48292.1"/>
    <property type="molecule type" value="Genomic_DNA"/>
</dbReference>
<comment type="caution">
    <text evidence="2">The sequence shown here is derived from an EMBL/GenBank/DDBJ whole genome shotgun (WGS) entry which is preliminary data.</text>
</comment>
<reference evidence="2 3" key="1">
    <citation type="submission" date="2011-09" db="EMBL/GenBank/DDBJ databases">
        <authorList>
            <person name="Weinstock G."/>
            <person name="Sodergren E."/>
            <person name="Clifton S."/>
            <person name="Fulton L."/>
            <person name="Fulton B."/>
            <person name="Courtney L."/>
            <person name="Fronick C."/>
            <person name="Harrison M."/>
            <person name="Strong C."/>
            <person name="Farmer C."/>
            <person name="Delahaunty K."/>
            <person name="Markovic C."/>
            <person name="Hall O."/>
            <person name="Minx P."/>
            <person name="Tomlinson C."/>
            <person name="Mitreva M."/>
            <person name="Hou S."/>
            <person name="Chen J."/>
            <person name="Wollam A."/>
            <person name="Pepin K.H."/>
            <person name="Johnson M."/>
            <person name="Bhonagiri V."/>
            <person name="Zhang X."/>
            <person name="Suruliraj S."/>
            <person name="Warren W."/>
            <person name="Chinwalla A."/>
            <person name="Mardis E.R."/>
            <person name="Wilson R.K."/>
        </authorList>
    </citation>
    <scope>NUCLEOTIDE SEQUENCE [LARGE SCALE GENOMIC DNA]</scope>
    <source>
        <strain evidence="2 3">F0435</strain>
    </source>
</reference>
<dbReference type="InterPro" id="IPR001387">
    <property type="entry name" value="Cro/C1-type_HTH"/>
</dbReference>
<evidence type="ECO:0000259" key="1">
    <source>
        <dbReference type="PROSITE" id="PS50943"/>
    </source>
</evidence>
<dbReference type="RefSeq" id="WP_008858016.1">
    <property type="nucleotide sequence ID" value="NZ_JH591054.1"/>
</dbReference>
<dbReference type="GO" id="GO:0003677">
    <property type="term" value="F:DNA binding"/>
    <property type="evidence" value="ECO:0007669"/>
    <property type="project" value="UniProtKB-KW"/>
</dbReference>
<dbReference type="Pfam" id="PF01381">
    <property type="entry name" value="HTH_3"/>
    <property type="match status" value="1"/>
</dbReference>
<dbReference type="PROSITE" id="PS50943">
    <property type="entry name" value="HTH_CROC1"/>
    <property type="match status" value="1"/>
</dbReference>